<dbReference type="GO" id="GO:0005524">
    <property type="term" value="F:ATP binding"/>
    <property type="evidence" value="ECO:0007669"/>
    <property type="project" value="TreeGrafter"/>
</dbReference>
<dbReference type="PRINTS" id="PR00340">
    <property type="entry name" value="PIIGLNB"/>
</dbReference>
<evidence type="ECO:0000313" key="2">
    <source>
        <dbReference type="EMBL" id="HGZ42520.1"/>
    </source>
</evidence>
<protein>
    <submittedName>
        <fullName evidence="2">P-II family nitrogen regulator</fullName>
    </submittedName>
</protein>
<dbReference type="SMART" id="SM00938">
    <property type="entry name" value="P-II"/>
    <property type="match status" value="1"/>
</dbReference>
<evidence type="ECO:0000256" key="1">
    <source>
        <dbReference type="PIRSR" id="PIRSR602187-50"/>
    </source>
</evidence>
<dbReference type="PROSITE" id="PS51343">
    <property type="entry name" value="PII_GLNB_DOM"/>
    <property type="match status" value="1"/>
</dbReference>
<dbReference type="Gene3D" id="3.30.70.120">
    <property type="match status" value="1"/>
</dbReference>
<dbReference type="GO" id="GO:0030234">
    <property type="term" value="F:enzyme regulator activity"/>
    <property type="evidence" value="ECO:0007669"/>
    <property type="project" value="InterPro"/>
</dbReference>
<dbReference type="InterPro" id="IPR015867">
    <property type="entry name" value="N-reg_PII/ATP_PRibTrfase_C"/>
</dbReference>
<dbReference type="Pfam" id="PF00543">
    <property type="entry name" value="P-II"/>
    <property type="match status" value="1"/>
</dbReference>
<name>A0A832I392_UNCEI</name>
<dbReference type="AlphaFoldDB" id="A0A832I392"/>
<keyword evidence="1" id="KW-0597">Phosphoprotein</keyword>
<dbReference type="InterPro" id="IPR002187">
    <property type="entry name" value="N-reg_PII"/>
</dbReference>
<gene>
    <name evidence="2" type="ORF">ENR23_03665</name>
</gene>
<dbReference type="SUPFAM" id="SSF54913">
    <property type="entry name" value="GlnB-like"/>
    <property type="match status" value="1"/>
</dbReference>
<proteinExistence type="predicted"/>
<dbReference type="EMBL" id="DSQF01000005">
    <property type="protein sequence ID" value="HGZ42520.1"/>
    <property type="molecule type" value="Genomic_DNA"/>
</dbReference>
<accession>A0A832I392</accession>
<feature type="modified residue" description="O-UMP-tyrosine" evidence="1">
    <location>
        <position position="45"/>
    </location>
</feature>
<dbReference type="PANTHER" id="PTHR30115:SF11">
    <property type="entry name" value="NITROGEN REGULATORY PROTEIN P-II HOMOLOG"/>
    <property type="match status" value="1"/>
</dbReference>
<dbReference type="InterPro" id="IPR011322">
    <property type="entry name" value="N-reg_PII-like_a/b"/>
</dbReference>
<comment type="caution">
    <text evidence="2">The sequence shown here is derived from an EMBL/GenBank/DDBJ whole genome shotgun (WGS) entry which is preliminary data.</text>
</comment>
<dbReference type="PANTHER" id="PTHR30115">
    <property type="entry name" value="NITROGEN REGULATORY PROTEIN P-II"/>
    <property type="match status" value="1"/>
</dbReference>
<dbReference type="GO" id="GO:0005829">
    <property type="term" value="C:cytosol"/>
    <property type="evidence" value="ECO:0007669"/>
    <property type="project" value="TreeGrafter"/>
</dbReference>
<organism evidence="2">
    <name type="scientific">Eiseniibacteriota bacterium</name>
    <dbReference type="NCBI Taxonomy" id="2212470"/>
    <lineage>
        <taxon>Bacteria</taxon>
        <taxon>Candidatus Eiseniibacteriota</taxon>
    </lineage>
</organism>
<reference evidence="2" key="1">
    <citation type="journal article" date="2020" name="mSystems">
        <title>Genome- and Community-Level Interaction Insights into Carbon Utilization and Element Cycling Functions of Hydrothermarchaeota in Hydrothermal Sediment.</title>
        <authorList>
            <person name="Zhou Z."/>
            <person name="Liu Y."/>
            <person name="Xu W."/>
            <person name="Pan J."/>
            <person name="Luo Z.H."/>
            <person name="Li M."/>
        </authorList>
    </citation>
    <scope>NUCLEOTIDE SEQUENCE [LARGE SCALE GENOMIC DNA]</scope>
    <source>
        <strain evidence="2">SpSt-381</strain>
    </source>
</reference>
<sequence length="105" mass="11311">MKKIEAIIQPFMMSPVLDALHVIDGVSGITTSEVHGLNMRALATYERHVRLKLEIVVSDDLAGHVAETIRERAHTGHSGDGHVFILDVAQAMSIRSAKTGPTDAG</sequence>
<dbReference type="GO" id="GO:0006808">
    <property type="term" value="P:regulation of nitrogen utilization"/>
    <property type="evidence" value="ECO:0007669"/>
    <property type="project" value="InterPro"/>
</dbReference>